<dbReference type="GO" id="GO:0046872">
    <property type="term" value="F:metal ion binding"/>
    <property type="evidence" value="ECO:0007669"/>
    <property type="project" value="UniProtKB-KW"/>
</dbReference>
<dbReference type="PROSITE" id="PS00723">
    <property type="entry name" value="POLYPRENYL_SYNTHASE_1"/>
    <property type="match status" value="1"/>
</dbReference>
<dbReference type="eggNOG" id="COG0142">
    <property type="taxonomic scope" value="Bacteria"/>
</dbReference>
<keyword evidence="8" id="KW-1185">Reference proteome</keyword>
<sequence>MQLAQTLLKEDLQHIESCFRQYLTSDVPLIRQMSDYILASGGKRIRPVLLLLCARLSGYNGEHRYPLASVIEFIHTATLLHDDVVDGATLRRGQVAANVTWGNDIAVLVGDYLFARCFEMMVDFCDRRIMQVLANTTSLMAQGEVVQLINSGDLSLDEERYLSVVRSKTAALFSATCRCAAILGQLSAEKEEDLAGFGMHLGVAFQLVDDALDYVADQNESGKLLGRDLAEGKMTLPLIHSLRHCQGEERQQVSGILAKGQLHAEDLAFVQNLINRYDGIGYTQRQADSYVKQACLRLQGFPDSPARQALVELAESAVHRRS</sequence>
<evidence type="ECO:0000256" key="5">
    <source>
        <dbReference type="ARBA" id="ARBA00022842"/>
    </source>
</evidence>
<dbReference type="SFLD" id="SFLDS00005">
    <property type="entry name" value="Isoprenoid_Synthase_Type_I"/>
    <property type="match status" value="1"/>
</dbReference>
<keyword evidence="5" id="KW-0460">Magnesium</keyword>
<dbReference type="InterPro" id="IPR000092">
    <property type="entry name" value="Polyprenyl_synt"/>
</dbReference>
<organism evidence="7 8">
    <name type="scientific">Syntrophotalea carbinolica (strain DSM 2380 / NBRC 103641 / GraBd1)</name>
    <name type="common">Pelobacter carbinolicus</name>
    <dbReference type="NCBI Taxonomy" id="338963"/>
    <lineage>
        <taxon>Bacteria</taxon>
        <taxon>Pseudomonadati</taxon>
        <taxon>Thermodesulfobacteriota</taxon>
        <taxon>Desulfuromonadia</taxon>
        <taxon>Desulfuromonadales</taxon>
        <taxon>Syntrophotaleaceae</taxon>
        <taxon>Syntrophotalea</taxon>
    </lineage>
</organism>
<comment type="similarity">
    <text evidence="2 6">Belongs to the FPP/GGPP synthase family.</text>
</comment>
<dbReference type="Gene3D" id="1.10.600.10">
    <property type="entry name" value="Farnesyl Diphosphate Synthase"/>
    <property type="match status" value="1"/>
</dbReference>
<keyword evidence="3 6" id="KW-0808">Transferase</keyword>
<protein>
    <submittedName>
        <fullName evidence="7">Octaprenyl diphosphate synthase</fullName>
    </submittedName>
</protein>
<gene>
    <name evidence="7" type="primary">ispB</name>
    <name evidence="7" type="ordered locus">Pcar_1983</name>
</gene>
<evidence type="ECO:0000256" key="3">
    <source>
        <dbReference type="ARBA" id="ARBA00022679"/>
    </source>
</evidence>
<dbReference type="CDD" id="cd00685">
    <property type="entry name" value="Trans_IPPS_HT"/>
    <property type="match status" value="1"/>
</dbReference>
<dbReference type="SUPFAM" id="SSF48576">
    <property type="entry name" value="Terpenoid synthases"/>
    <property type="match status" value="1"/>
</dbReference>
<dbReference type="AlphaFoldDB" id="Q3A333"/>
<dbReference type="STRING" id="338963.Pcar_1983"/>
<dbReference type="PANTHER" id="PTHR12001">
    <property type="entry name" value="GERANYLGERANYL PYROPHOSPHATE SYNTHASE"/>
    <property type="match status" value="1"/>
</dbReference>
<dbReference type="OrthoDB" id="9805316at2"/>
<evidence type="ECO:0000256" key="1">
    <source>
        <dbReference type="ARBA" id="ARBA00001946"/>
    </source>
</evidence>
<evidence type="ECO:0000256" key="4">
    <source>
        <dbReference type="ARBA" id="ARBA00022723"/>
    </source>
</evidence>
<dbReference type="GO" id="GO:0004659">
    <property type="term" value="F:prenyltransferase activity"/>
    <property type="evidence" value="ECO:0007669"/>
    <property type="project" value="InterPro"/>
</dbReference>
<dbReference type="InterPro" id="IPR008949">
    <property type="entry name" value="Isoprenoid_synthase_dom_sf"/>
</dbReference>
<dbReference type="EMBL" id="CP000142">
    <property type="protein sequence ID" value="ABA89224.1"/>
    <property type="molecule type" value="Genomic_DNA"/>
</dbReference>
<dbReference type="Pfam" id="PF00348">
    <property type="entry name" value="polyprenyl_synt"/>
    <property type="match status" value="1"/>
</dbReference>
<dbReference type="KEGG" id="pca:Pcar_1983"/>
<dbReference type="InterPro" id="IPR033749">
    <property type="entry name" value="Polyprenyl_synt_CS"/>
</dbReference>
<reference evidence="8" key="1">
    <citation type="submission" date="2005-10" db="EMBL/GenBank/DDBJ databases">
        <title>Complete sequence of Pelobacter carbinolicus DSM 2380.</title>
        <authorList>
            <person name="Copeland A."/>
            <person name="Lucas S."/>
            <person name="Lapidus A."/>
            <person name="Barry K."/>
            <person name="Detter J.C."/>
            <person name="Glavina T."/>
            <person name="Hammon N."/>
            <person name="Israni S."/>
            <person name="Pitluck S."/>
            <person name="Chertkov O."/>
            <person name="Schmutz J."/>
            <person name="Larimer F."/>
            <person name="Land M."/>
            <person name="Kyrpides N."/>
            <person name="Ivanova N."/>
            <person name="Richardson P."/>
        </authorList>
    </citation>
    <scope>NUCLEOTIDE SEQUENCE [LARGE SCALE GENOMIC DNA]</scope>
    <source>
        <strain evidence="8">DSM 2380 / NBRC 103641 / GraBd1</strain>
    </source>
</reference>
<dbReference type="GO" id="GO:0008299">
    <property type="term" value="P:isoprenoid biosynthetic process"/>
    <property type="evidence" value="ECO:0007669"/>
    <property type="project" value="InterPro"/>
</dbReference>
<dbReference type="Proteomes" id="UP000002534">
    <property type="component" value="Chromosome"/>
</dbReference>
<keyword evidence="4" id="KW-0479">Metal-binding</keyword>
<dbReference type="PANTHER" id="PTHR12001:SF69">
    <property type="entry name" value="ALL TRANS-POLYPRENYL-DIPHOSPHATE SYNTHASE PDSS1"/>
    <property type="match status" value="1"/>
</dbReference>
<reference evidence="7 8" key="2">
    <citation type="journal article" date="2012" name="BMC Genomics">
        <title>The genome of Pelobacter carbinolicus reveals surprising metabolic capabilities and physiological features.</title>
        <authorList>
            <person name="Aklujkar M."/>
            <person name="Haveman S.A."/>
            <person name="Didonato R.Jr."/>
            <person name="Chertkov O."/>
            <person name="Han C.S."/>
            <person name="Land M.L."/>
            <person name="Brown P."/>
            <person name="Lovley D.R."/>
        </authorList>
    </citation>
    <scope>NUCLEOTIDE SEQUENCE [LARGE SCALE GENOMIC DNA]</scope>
    <source>
        <strain evidence="8">DSM 2380 / NBRC 103641 / GraBd1</strain>
    </source>
</reference>
<name>Q3A333_SYNC1</name>
<dbReference type="HOGENOM" id="CLU_014015_2_0_7"/>
<accession>Q3A333</accession>
<evidence type="ECO:0000256" key="2">
    <source>
        <dbReference type="ARBA" id="ARBA00006706"/>
    </source>
</evidence>
<evidence type="ECO:0000256" key="6">
    <source>
        <dbReference type="RuleBase" id="RU004466"/>
    </source>
</evidence>
<comment type="cofactor">
    <cofactor evidence="1">
        <name>Mg(2+)</name>
        <dbReference type="ChEBI" id="CHEBI:18420"/>
    </cofactor>
</comment>
<proteinExistence type="inferred from homology"/>
<evidence type="ECO:0000313" key="7">
    <source>
        <dbReference type="EMBL" id="ABA89224.1"/>
    </source>
</evidence>
<evidence type="ECO:0000313" key="8">
    <source>
        <dbReference type="Proteomes" id="UP000002534"/>
    </source>
</evidence>
<dbReference type="RefSeq" id="WP_011341731.1">
    <property type="nucleotide sequence ID" value="NC_007498.2"/>
</dbReference>